<dbReference type="HAMAP" id="MF_00283">
    <property type="entry name" value="Phe_tRNA_synth_beta1"/>
    <property type="match status" value="1"/>
</dbReference>
<dbReference type="PROSITE" id="PS50886">
    <property type="entry name" value="TRBD"/>
    <property type="match status" value="1"/>
</dbReference>
<organism evidence="16 17">
    <name type="scientific">Bacteriovorax stolpii</name>
    <name type="common">Bdellovibrio stolpii</name>
    <dbReference type="NCBI Taxonomy" id="960"/>
    <lineage>
        <taxon>Bacteria</taxon>
        <taxon>Pseudomonadati</taxon>
        <taxon>Bdellovibrionota</taxon>
        <taxon>Bacteriovoracia</taxon>
        <taxon>Bacteriovoracales</taxon>
        <taxon>Bacteriovoracaceae</taxon>
        <taxon>Bacteriovorax</taxon>
    </lineage>
</organism>
<keyword evidence="11" id="KW-0694">RNA-binding</keyword>
<evidence type="ECO:0000256" key="4">
    <source>
        <dbReference type="ARBA" id="ARBA00022490"/>
    </source>
</evidence>
<dbReference type="NCBIfam" id="TIGR00472">
    <property type="entry name" value="pheT_bact"/>
    <property type="match status" value="1"/>
</dbReference>
<dbReference type="InterPro" id="IPR002547">
    <property type="entry name" value="tRNA-bd_dom"/>
</dbReference>
<feature type="binding site" evidence="15">
    <location>
        <position position="469"/>
    </location>
    <ligand>
        <name>Mg(2+)</name>
        <dbReference type="ChEBI" id="CHEBI:18420"/>
        <note>shared with alpha subunit</note>
    </ligand>
</feature>
<evidence type="ECO:0000256" key="15">
    <source>
        <dbReference type="HAMAP-Rule" id="MF_00283"/>
    </source>
</evidence>
<evidence type="ECO:0000256" key="12">
    <source>
        <dbReference type="ARBA" id="ARBA00022917"/>
    </source>
</evidence>
<evidence type="ECO:0000256" key="13">
    <source>
        <dbReference type="ARBA" id="ARBA00023146"/>
    </source>
</evidence>
<keyword evidence="10 15" id="KW-0460">Magnesium</keyword>
<dbReference type="EC" id="6.1.1.20" evidence="15"/>
<evidence type="ECO:0000256" key="7">
    <source>
        <dbReference type="ARBA" id="ARBA00022723"/>
    </source>
</evidence>
<reference evidence="16 17" key="1">
    <citation type="submission" date="2018-01" db="EMBL/GenBank/DDBJ databases">
        <title>Complete genome sequence of Bacteriovorax stolpii DSM12778.</title>
        <authorList>
            <person name="Tang B."/>
            <person name="Chang J."/>
        </authorList>
    </citation>
    <scope>NUCLEOTIDE SEQUENCE [LARGE SCALE GENOMIC DNA]</scope>
    <source>
        <strain evidence="16 17">DSM 12778</strain>
    </source>
</reference>
<dbReference type="NCBIfam" id="NF045760">
    <property type="entry name" value="YtpR"/>
    <property type="match status" value="1"/>
</dbReference>
<dbReference type="InterPro" id="IPR045864">
    <property type="entry name" value="aa-tRNA-synth_II/BPL/LPL"/>
</dbReference>
<keyword evidence="5" id="KW-0820">tRNA-binding</keyword>
<dbReference type="SUPFAM" id="SSF54991">
    <property type="entry name" value="Anticodon-binding domain of PheRS"/>
    <property type="match status" value="1"/>
</dbReference>
<dbReference type="PROSITE" id="PS51483">
    <property type="entry name" value="B5"/>
    <property type="match status" value="1"/>
</dbReference>
<gene>
    <name evidence="15 16" type="primary">pheT</name>
    <name evidence="16" type="ORF">C0V70_10650</name>
</gene>
<feature type="binding site" evidence="15">
    <location>
        <position position="479"/>
    </location>
    <ligand>
        <name>Mg(2+)</name>
        <dbReference type="ChEBI" id="CHEBI:18420"/>
        <note>shared with alpha subunit</note>
    </ligand>
</feature>
<dbReference type="GO" id="GO:0006432">
    <property type="term" value="P:phenylalanyl-tRNA aminoacylation"/>
    <property type="evidence" value="ECO:0007669"/>
    <property type="project" value="UniProtKB-UniRule"/>
</dbReference>
<dbReference type="InterPro" id="IPR005121">
    <property type="entry name" value="Fdx_antiC-bd"/>
</dbReference>
<dbReference type="Gene3D" id="3.30.70.380">
    <property type="entry name" value="Ferrodoxin-fold anticodon-binding domain"/>
    <property type="match status" value="1"/>
</dbReference>
<dbReference type="InterPro" id="IPR033714">
    <property type="entry name" value="tRNA_bind_bactPheRS"/>
</dbReference>
<comment type="catalytic activity">
    <reaction evidence="14 15">
        <text>tRNA(Phe) + L-phenylalanine + ATP = L-phenylalanyl-tRNA(Phe) + AMP + diphosphate + H(+)</text>
        <dbReference type="Rhea" id="RHEA:19413"/>
        <dbReference type="Rhea" id="RHEA-COMP:9668"/>
        <dbReference type="Rhea" id="RHEA-COMP:9699"/>
        <dbReference type="ChEBI" id="CHEBI:15378"/>
        <dbReference type="ChEBI" id="CHEBI:30616"/>
        <dbReference type="ChEBI" id="CHEBI:33019"/>
        <dbReference type="ChEBI" id="CHEBI:58095"/>
        <dbReference type="ChEBI" id="CHEBI:78442"/>
        <dbReference type="ChEBI" id="CHEBI:78531"/>
        <dbReference type="ChEBI" id="CHEBI:456215"/>
        <dbReference type="EC" id="6.1.1.20"/>
    </reaction>
</comment>
<evidence type="ECO:0000256" key="11">
    <source>
        <dbReference type="ARBA" id="ARBA00022884"/>
    </source>
</evidence>
<dbReference type="Gene3D" id="3.30.930.10">
    <property type="entry name" value="Bira Bifunctional Protein, Domain 2"/>
    <property type="match status" value="1"/>
</dbReference>
<keyword evidence="6 15" id="KW-0436">Ligase</keyword>
<dbReference type="PROSITE" id="PS51447">
    <property type="entry name" value="FDX_ACB"/>
    <property type="match status" value="1"/>
</dbReference>
<evidence type="ECO:0000256" key="14">
    <source>
        <dbReference type="ARBA" id="ARBA00049255"/>
    </source>
</evidence>
<name>A0A2K9NST0_BACTC</name>
<protein>
    <recommendedName>
        <fullName evidence="15">Phenylalanine--tRNA ligase beta subunit</fullName>
        <ecNumber evidence="15">6.1.1.20</ecNumber>
    </recommendedName>
    <alternativeName>
        <fullName evidence="15">Phenylalanyl-tRNA synthetase beta subunit</fullName>
        <shortName evidence="15">PheRS</shortName>
    </alternativeName>
</protein>
<evidence type="ECO:0000256" key="6">
    <source>
        <dbReference type="ARBA" id="ARBA00022598"/>
    </source>
</evidence>
<evidence type="ECO:0000313" key="16">
    <source>
        <dbReference type="EMBL" id="AUN98552.1"/>
    </source>
</evidence>
<comment type="similarity">
    <text evidence="2 15">Belongs to the phenylalanyl-tRNA synthetase beta subunit family. Type 1 subfamily.</text>
</comment>
<dbReference type="Gene3D" id="3.50.40.10">
    <property type="entry name" value="Phenylalanyl-trna Synthetase, Chain B, domain 3"/>
    <property type="match status" value="1"/>
</dbReference>
<keyword evidence="12 15" id="KW-0648">Protein biosynthesis</keyword>
<keyword evidence="9 15" id="KW-0067">ATP-binding</keyword>
<dbReference type="SUPFAM" id="SSF55681">
    <property type="entry name" value="Class II aaRS and biotin synthetases"/>
    <property type="match status" value="1"/>
</dbReference>
<dbReference type="Pfam" id="PF03483">
    <property type="entry name" value="B3_4"/>
    <property type="match status" value="1"/>
</dbReference>
<evidence type="ECO:0000256" key="5">
    <source>
        <dbReference type="ARBA" id="ARBA00022555"/>
    </source>
</evidence>
<accession>A0A2K9NST0</accession>
<dbReference type="SUPFAM" id="SSF56037">
    <property type="entry name" value="PheT/TilS domain"/>
    <property type="match status" value="1"/>
</dbReference>
<dbReference type="Pfam" id="PF03147">
    <property type="entry name" value="FDX-ACB"/>
    <property type="match status" value="1"/>
</dbReference>
<evidence type="ECO:0000256" key="2">
    <source>
        <dbReference type="ARBA" id="ARBA00008653"/>
    </source>
</evidence>
<keyword evidence="4 15" id="KW-0963">Cytoplasm</keyword>
<dbReference type="InterPro" id="IPR020825">
    <property type="entry name" value="Phe-tRNA_synthase-like_B3/B4"/>
</dbReference>
<dbReference type="PANTHER" id="PTHR10947">
    <property type="entry name" value="PHENYLALANYL-TRNA SYNTHETASE BETA CHAIN AND LEUCINE-RICH REPEAT-CONTAINING PROTEIN 47"/>
    <property type="match status" value="1"/>
</dbReference>
<evidence type="ECO:0000313" key="17">
    <source>
        <dbReference type="Proteomes" id="UP000235584"/>
    </source>
</evidence>
<dbReference type="InterPro" id="IPR041616">
    <property type="entry name" value="PheRS_beta_core"/>
</dbReference>
<dbReference type="InterPro" id="IPR009061">
    <property type="entry name" value="DNA-bd_dom_put_sf"/>
</dbReference>
<dbReference type="Proteomes" id="UP000235584">
    <property type="component" value="Chromosome"/>
</dbReference>
<keyword evidence="7 15" id="KW-0479">Metal-binding</keyword>
<dbReference type="SUPFAM" id="SSF50249">
    <property type="entry name" value="Nucleic acid-binding proteins"/>
    <property type="match status" value="1"/>
</dbReference>
<feature type="binding site" evidence="15">
    <location>
        <position position="478"/>
    </location>
    <ligand>
        <name>Mg(2+)</name>
        <dbReference type="ChEBI" id="CHEBI:18420"/>
        <note>shared with alpha subunit</note>
    </ligand>
</feature>
<dbReference type="SMART" id="SM00873">
    <property type="entry name" value="B3_4"/>
    <property type="match status" value="1"/>
</dbReference>
<dbReference type="Pfam" id="PF01588">
    <property type="entry name" value="tRNA_bind"/>
    <property type="match status" value="1"/>
</dbReference>
<comment type="cofactor">
    <cofactor evidence="15">
        <name>Mg(2+)</name>
        <dbReference type="ChEBI" id="CHEBI:18420"/>
    </cofactor>
    <text evidence="15">Binds 2 magnesium ions per tetramer.</text>
</comment>
<comment type="subcellular location">
    <subcellularLocation>
        <location evidence="1 15">Cytoplasm</location>
    </subcellularLocation>
</comment>
<dbReference type="Pfam" id="PF17759">
    <property type="entry name" value="tRNA_synthFbeta"/>
    <property type="match status" value="1"/>
</dbReference>
<comment type="subunit">
    <text evidence="3 15">Tetramer of two alpha and two beta subunits.</text>
</comment>
<dbReference type="GO" id="GO:0000287">
    <property type="term" value="F:magnesium ion binding"/>
    <property type="evidence" value="ECO:0007669"/>
    <property type="project" value="UniProtKB-UniRule"/>
</dbReference>
<dbReference type="FunFam" id="2.40.50.140:FF:000045">
    <property type="entry name" value="Phenylalanine--tRNA ligase beta subunit"/>
    <property type="match status" value="1"/>
</dbReference>
<dbReference type="Pfam" id="PF03484">
    <property type="entry name" value="B5"/>
    <property type="match status" value="1"/>
</dbReference>
<dbReference type="InterPro" id="IPR005146">
    <property type="entry name" value="B3/B4_tRNA-bd"/>
</dbReference>
<dbReference type="SMART" id="SM00896">
    <property type="entry name" value="FDX-ACB"/>
    <property type="match status" value="1"/>
</dbReference>
<dbReference type="InterPro" id="IPR012340">
    <property type="entry name" value="NA-bd_OB-fold"/>
</dbReference>
<dbReference type="InterPro" id="IPR045060">
    <property type="entry name" value="Phe-tRNA-ligase_IIc_bsu"/>
</dbReference>
<keyword evidence="8 15" id="KW-0547">Nucleotide-binding</keyword>
<sequence length="805" mass="89942">MLISLDWIRDFTDVPNVSSKDIYSKFTLATAEVEDVQTVGEHLEKIVIAEILSFEKHPEADKLNLVTFTIGNNDVRKVVCGASNVKVGIKIPYASIGVKLPNGLLLEPKKIRGVLSEGMLCSEEELGFAEESEGIMELPADAPLGVNMLTYFKMKKDTILDIDNKSLTHRPDLWGHFGMAREFSTIFDIPLKNRFTKEWSDNLKKKYTNEKSPISVRFDGESAGISYFGLSMKNVTVGESPDWLKNRLKATGLRSINNIVDVSNYVMLELGMPLHIFDRDLIAGGEVVIKKLAGETTFKTLDEVDRKLIAGDTVISDSNGPLVLAGIMGGLNSGVSEKTKNIFIEVANWKPAMVRRTSTRLGLRSDSSQRFEKTLDSKLTERTLLRTVEMILELCPGAEVVGKAEYAGIDLNSIPVLKIETTLKKIKTVLGFDLTEERLLNIFAHLDFETTKQGDKFLVTIPSYRSTKDIEQEADLIEEVGRIIGYDNILPGSPLDIIAPVKLTEMQKVQRRVRDFMVLQAKAFETMSYPLIGDSLLKKVSWPTSTSLKLIDSLSVDHNLMRPSLIPSLLEVCETNAKNFDRFRFFELGRAYTEDQKSFAKEALHLGAVFADKEKNPYVDMINVVSNLLSSLNLSAEFVERNAKFSNPLVPTEWIGNHPFEFQNIRVMGKFVGAVFSVHPMVLRALKVKGHVCICLFDLSMFENFSAKDKTKYKPLSKFPSSTFDWTVVAAPETLASEVLGACKKVKLKELKEVQILDIFSNENKKFVTIRATLADEAQTLTSELLKQAETALIDATSKAGFNLK</sequence>
<evidence type="ECO:0000256" key="8">
    <source>
        <dbReference type="ARBA" id="ARBA00022741"/>
    </source>
</evidence>
<evidence type="ECO:0000256" key="1">
    <source>
        <dbReference type="ARBA" id="ARBA00004496"/>
    </source>
</evidence>
<keyword evidence="13 15" id="KW-0030">Aminoacyl-tRNA synthetase</keyword>
<proteinExistence type="inferred from homology"/>
<dbReference type="GO" id="GO:0009328">
    <property type="term" value="C:phenylalanine-tRNA ligase complex"/>
    <property type="evidence" value="ECO:0007669"/>
    <property type="project" value="TreeGrafter"/>
</dbReference>
<dbReference type="InterPro" id="IPR004532">
    <property type="entry name" value="Phe-tRNA-ligase_IIc_bsu_bact"/>
</dbReference>
<dbReference type="GO" id="GO:0000049">
    <property type="term" value="F:tRNA binding"/>
    <property type="evidence" value="ECO:0007669"/>
    <property type="project" value="UniProtKB-UniRule"/>
</dbReference>
<feature type="binding site" evidence="15">
    <location>
        <position position="475"/>
    </location>
    <ligand>
        <name>Mg(2+)</name>
        <dbReference type="ChEBI" id="CHEBI:18420"/>
        <note>shared with alpha subunit</note>
    </ligand>
</feature>
<dbReference type="AlphaFoldDB" id="A0A2K9NST0"/>
<dbReference type="GO" id="GO:0004826">
    <property type="term" value="F:phenylalanine-tRNA ligase activity"/>
    <property type="evidence" value="ECO:0007669"/>
    <property type="project" value="UniProtKB-UniRule"/>
</dbReference>
<evidence type="ECO:0000256" key="10">
    <source>
        <dbReference type="ARBA" id="ARBA00022842"/>
    </source>
</evidence>
<evidence type="ECO:0000256" key="9">
    <source>
        <dbReference type="ARBA" id="ARBA00022840"/>
    </source>
</evidence>
<dbReference type="SUPFAM" id="SSF46955">
    <property type="entry name" value="Putative DNA-binding domain"/>
    <property type="match status" value="1"/>
</dbReference>
<dbReference type="EMBL" id="CP025704">
    <property type="protein sequence ID" value="AUN98552.1"/>
    <property type="molecule type" value="Genomic_DNA"/>
</dbReference>
<dbReference type="SMART" id="SM00874">
    <property type="entry name" value="B5"/>
    <property type="match status" value="1"/>
</dbReference>
<dbReference type="Gene3D" id="2.40.50.140">
    <property type="entry name" value="Nucleic acid-binding proteins"/>
    <property type="match status" value="1"/>
</dbReference>
<dbReference type="PANTHER" id="PTHR10947:SF0">
    <property type="entry name" value="PHENYLALANINE--TRNA LIGASE BETA SUBUNIT"/>
    <property type="match status" value="1"/>
</dbReference>
<dbReference type="RefSeq" id="WP_102243843.1">
    <property type="nucleotide sequence ID" value="NZ_CP025704.1"/>
</dbReference>
<dbReference type="InterPro" id="IPR036690">
    <property type="entry name" value="Fdx_antiC-bd_sf"/>
</dbReference>
<keyword evidence="17" id="KW-1185">Reference proteome</keyword>
<evidence type="ECO:0000256" key="3">
    <source>
        <dbReference type="ARBA" id="ARBA00011209"/>
    </source>
</evidence>
<dbReference type="GO" id="GO:0005524">
    <property type="term" value="F:ATP binding"/>
    <property type="evidence" value="ECO:0007669"/>
    <property type="project" value="UniProtKB-UniRule"/>
</dbReference>
<dbReference type="Gene3D" id="3.30.56.10">
    <property type="match status" value="2"/>
</dbReference>
<dbReference type="InterPro" id="IPR005147">
    <property type="entry name" value="tRNA_synthase_B5-dom"/>
</dbReference>
<dbReference type="KEGG" id="bsto:C0V70_10650"/>
<dbReference type="CDD" id="cd02796">
    <property type="entry name" value="tRNA_bind_bactPheRS"/>
    <property type="match status" value="1"/>
</dbReference>